<comment type="caution">
    <text evidence="4">The sequence shown here is derived from an EMBL/GenBank/DDBJ whole genome shotgun (WGS) entry which is preliminary data.</text>
</comment>
<dbReference type="InterPro" id="IPR038469">
    <property type="entry name" value="tRNAHis_GuaTrfase_Thg1_sf"/>
</dbReference>
<proteinExistence type="predicted"/>
<reference evidence="4" key="1">
    <citation type="journal article" date="2023" name="Insect Mol. Biol.">
        <title>Genome sequencing provides insights into the evolution of gene families encoding plant cell wall-degrading enzymes in longhorned beetles.</title>
        <authorList>
            <person name="Shin N.R."/>
            <person name="Okamura Y."/>
            <person name="Kirsch R."/>
            <person name="Pauchet Y."/>
        </authorList>
    </citation>
    <scope>NUCLEOTIDE SEQUENCE</scope>
    <source>
        <strain evidence="4">AMC_N1</strain>
    </source>
</reference>
<organism evidence="4 5">
    <name type="scientific">Aromia moschata</name>
    <dbReference type="NCBI Taxonomy" id="1265417"/>
    <lineage>
        <taxon>Eukaryota</taxon>
        <taxon>Metazoa</taxon>
        <taxon>Ecdysozoa</taxon>
        <taxon>Arthropoda</taxon>
        <taxon>Hexapoda</taxon>
        <taxon>Insecta</taxon>
        <taxon>Pterygota</taxon>
        <taxon>Neoptera</taxon>
        <taxon>Endopterygota</taxon>
        <taxon>Coleoptera</taxon>
        <taxon>Polyphaga</taxon>
        <taxon>Cucujiformia</taxon>
        <taxon>Chrysomeloidea</taxon>
        <taxon>Cerambycidae</taxon>
        <taxon>Cerambycinae</taxon>
        <taxon>Callichromatini</taxon>
        <taxon>Aromia</taxon>
    </lineage>
</organism>
<accession>A0AAV8YVH7</accession>
<comment type="catalytic activity">
    <reaction evidence="2">
        <text>a 5'-end ribonucleotide-tRNA(His) + GTP + ATP + H2O = a 5'-end phospho-guanosine-ribonucleotide-tRNA(His) + AMP + 2 diphosphate + H(+)</text>
        <dbReference type="Rhea" id="RHEA:54564"/>
        <dbReference type="Rhea" id="RHEA-COMP:14193"/>
        <dbReference type="Rhea" id="RHEA-COMP:14917"/>
        <dbReference type="ChEBI" id="CHEBI:15377"/>
        <dbReference type="ChEBI" id="CHEBI:15378"/>
        <dbReference type="ChEBI" id="CHEBI:30616"/>
        <dbReference type="ChEBI" id="CHEBI:33019"/>
        <dbReference type="ChEBI" id="CHEBI:37565"/>
        <dbReference type="ChEBI" id="CHEBI:138282"/>
        <dbReference type="ChEBI" id="CHEBI:141847"/>
        <dbReference type="ChEBI" id="CHEBI:456215"/>
        <dbReference type="EC" id="2.7.7.79"/>
    </reaction>
</comment>
<evidence type="ECO:0000313" key="5">
    <source>
        <dbReference type="Proteomes" id="UP001162162"/>
    </source>
</evidence>
<protein>
    <recommendedName>
        <fullName evidence="1">Probable tRNA(His) guanylyltransferase</fullName>
    </recommendedName>
</protein>
<evidence type="ECO:0000256" key="1">
    <source>
        <dbReference type="ARBA" id="ARBA00022310"/>
    </source>
</evidence>
<sequence length="96" mass="11509">MANSRFEYVREFESDDKLLPNSWIVVRIDGKGFHKFSTKHNFEKPNDSRALWLMNKAACMVMQEYKDILISYGQSDEYSFVLKKDTALYNRRRYII</sequence>
<evidence type="ECO:0000259" key="3">
    <source>
        <dbReference type="Pfam" id="PF04446"/>
    </source>
</evidence>
<dbReference type="Pfam" id="PF04446">
    <property type="entry name" value="Thg1"/>
    <property type="match status" value="1"/>
</dbReference>
<dbReference type="GO" id="GO:0000287">
    <property type="term" value="F:magnesium ion binding"/>
    <property type="evidence" value="ECO:0007669"/>
    <property type="project" value="InterPro"/>
</dbReference>
<dbReference type="InterPro" id="IPR007537">
    <property type="entry name" value="tRNAHis_GuaTrfase_Thg1"/>
</dbReference>
<evidence type="ECO:0000313" key="4">
    <source>
        <dbReference type="EMBL" id="KAJ8954939.1"/>
    </source>
</evidence>
<dbReference type="InterPro" id="IPR024956">
    <property type="entry name" value="tRNAHis_GuaTrfase_cat"/>
</dbReference>
<feature type="domain" description="tRNAHis guanylyltransferase catalytic" evidence="3">
    <location>
        <begin position="6"/>
        <end position="93"/>
    </location>
</feature>
<dbReference type="Proteomes" id="UP001162162">
    <property type="component" value="Unassembled WGS sequence"/>
</dbReference>
<dbReference type="Gene3D" id="3.30.70.3000">
    <property type="match status" value="1"/>
</dbReference>
<dbReference type="GO" id="GO:0006400">
    <property type="term" value="P:tRNA modification"/>
    <property type="evidence" value="ECO:0007669"/>
    <property type="project" value="InterPro"/>
</dbReference>
<name>A0AAV8YVH7_9CUCU</name>
<gene>
    <name evidence="4" type="ORF">NQ318_000369</name>
</gene>
<dbReference type="PANTHER" id="PTHR12729">
    <property type="entry name" value="TRNA(HIS) GUANYLYLTRANSFERASE-RELATED"/>
    <property type="match status" value="1"/>
</dbReference>
<dbReference type="AlphaFoldDB" id="A0AAV8YVH7"/>
<dbReference type="GO" id="GO:0008193">
    <property type="term" value="F:tRNA guanylyltransferase activity"/>
    <property type="evidence" value="ECO:0007669"/>
    <property type="project" value="UniProtKB-EC"/>
</dbReference>
<evidence type="ECO:0000256" key="2">
    <source>
        <dbReference type="ARBA" id="ARBA00047281"/>
    </source>
</evidence>
<dbReference type="EMBL" id="JAPWTK010000041">
    <property type="protein sequence ID" value="KAJ8954939.1"/>
    <property type="molecule type" value="Genomic_DNA"/>
</dbReference>
<keyword evidence="5" id="KW-1185">Reference proteome</keyword>
<dbReference type="PANTHER" id="PTHR12729:SF6">
    <property type="entry name" value="TRNA(HIS) GUANYLYLTRANSFERASE-RELATED"/>
    <property type="match status" value="1"/>
</dbReference>